<keyword evidence="2" id="KW-1185">Reference proteome</keyword>
<gene>
    <name evidence="1" type="ORF">PYW08_009048</name>
</gene>
<protein>
    <submittedName>
        <fullName evidence="1">Uncharacterized protein</fullName>
    </submittedName>
</protein>
<comment type="caution">
    <text evidence="1">The sequence shown here is derived from an EMBL/GenBank/DDBJ whole genome shotgun (WGS) entry which is preliminary data.</text>
</comment>
<dbReference type="Proteomes" id="UP001231649">
    <property type="component" value="Chromosome 23"/>
</dbReference>
<proteinExistence type="predicted"/>
<evidence type="ECO:0000313" key="1">
    <source>
        <dbReference type="EMBL" id="KAJ8710533.1"/>
    </source>
</evidence>
<reference evidence="1" key="1">
    <citation type="submission" date="2023-03" db="EMBL/GenBank/DDBJ databases">
        <title>Chromosome-level genomes of two armyworms, Mythimna separata and Mythimna loreyi, provide insights into the biosynthesis and reception of sex pheromones.</title>
        <authorList>
            <person name="Zhao H."/>
        </authorList>
    </citation>
    <scope>NUCLEOTIDE SEQUENCE</scope>
    <source>
        <strain evidence="1">BeijingLab</strain>
    </source>
</reference>
<organism evidence="1 2">
    <name type="scientific">Mythimna loreyi</name>
    <dbReference type="NCBI Taxonomy" id="667449"/>
    <lineage>
        <taxon>Eukaryota</taxon>
        <taxon>Metazoa</taxon>
        <taxon>Ecdysozoa</taxon>
        <taxon>Arthropoda</taxon>
        <taxon>Hexapoda</taxon>
        <taxon>Insecta</taxon>
        <taxon>Pterygota</taxon>
        <taxon>Neoptera</taxon>
        <taxon>Endopterygota</taxon>
        <taxon>Lepidoptera</taxon>
        <taxon>Glossata</taxon>
        <taxon>Ditrysia</taxon>
        <taxon>Noctuoidea</taxon>
        <taxon>Noctuidae</taxon>
        <taxon>Noctuinae</taxon>
        <taxon>Hadenini</taxon>
        <taxon>Mythimna</taxon>
    </lineage>
</organism>
<evidence type="ECO:0000313" key="2">
    <source>
        <dbReference type="Proteomes" id="UP001231649"/>
    </source>
</evidence>
<name>A0ACC2Q9B9_9NEOP</name>
<dbReference type="EMBL" id="CM056799">
    <property type="protein sequence ID" value="KAJ8710533.1"/>
    <property type="molecule type" value="Genomic_DNA"/>
</dbReference>
<accession>A0ACC2Q9B9</accession>
<sequence>MKPFIIIFVLIVSTECGLLDDLVSSKAKTGTESNPTENRQGVLLKVGETLKNGTKVVIDALGNVIKISPKENEDNTKSKGQQESSKATEEIVKKEEESKADPKTDLPTSTEKVKNEATKPDSSKTDLPTSTEKVKDEASKPDSSKTDLPTSTEKVKDEASEPDPKTDLPTSTEKVELEAPKVEENQNQTLPTEGNAVTEDTASSVKNTTDSSKLDGNTDKNCTSTDCSTVVSTTRSSFKGDACPAGKSRADDGTCVDVV</sequence>